<feature type="transmembrane region" description="Helical" evidence="6">
    <location>
        <begin position="272"/>
        <end position="289"/>
    </location>
</feature>
<reference evidence="8 9" key="1">
    <citation type="submission" date="2011-02" db="EMBL/GenBank/DDBJ databases">
        <authorList>
            <person name="Muzny D."/>
            <person name="Qin X."/>
            <person name="Deng J."/>
            <person name="Jiang H."/>
            <person name="Liu Y."/>
            <person name="Qu J."/>
            <person name="Song X.-Z."/>
            <person name="Zhang L."/>
            <person name="Thornton R."/>
            <person name="Coyle M."/>
            <person name="Francisco L."/>
            <person name="Jackson L."/>
            <person name="Javaid M."/>
            <person name="Korchina V."/>
            <person name="Kovar C."/>
            <person name="Mata R."/>
            <person name="Mathew T."/>
            <person name="Ngo R."/>
            <person name="Nguyen L."/>
            <person name="Nguyen N."/>
            <person name="Okwuonu G."/>
            <person name="Ongeri F."/>
            <person name="Pham C."/>
            <person name="Simmons D."/>
            <person name="Wilczek-Boney K."/>
            <person name="Hale W."/>
            <person name="Jakkamsetti A."/>
            <person name="Pham P."/>
            <person name="Ruth R."/>
            <person name="San Lucas F."/>
            <person name="Warren J."/>
            <person name="Zhang J."/>
            <person name="Zhao Z."/>
            <person name="Zhou C."/>
            <person name="Zhu D."/>
            <person name="Lee S."/>
            <person name="Bess C."/>
            <person name="Blankenburg K."/>
            <person name="Forbes L."/>
            <person name="Fu Q."/>
            <person name="Gubbala S."/>
            <person name="Hirani K."/>
            <person name="Jayaseelan J.C."/>
            <person name="Lara F."/>
            <person name="Munidasa M."/>
            <person name="Palculict T."/>
            <person name="Patil S."/>
            <person name="Pu L.-L."/>
            <person name="Saada N."/>
            <person name="Tang L."/>
            <person name="Weissenberger G."/>
            <person name="Zhu Y."/>
            <person name="Hemphill L."/>
            <person name="Shang Y."/>
            <person name="Youmans B."/>
            <person name="Ayvaz T."/>
            <person name="Ross M."/>
            <person name="Santibanez J."/>
            <person name="Aqrawi P."/>
            <person name="Gross S."/>
            <person name="Joshi V."/>
            <person name="Fowler G."/>
            <person name="Nazareth L."/>
            <person name="Reid J."/>
            <person name="Worley K."/>
            <person name="Petrosino J."/>
            <person name="Highlander S."/>
            <person name="Gibbs R."/>
        </authorList>
    </citation>
    <scope>NUCLEOTIDE SEQUENCE [LARGE SCALE GENOMIC DNA]</scope>
    <source>
        <strain evidence="8 9">ATCC BAA-1200</strain>
    </source>
</reference>
<dbReference type="OrthoDB" id="9788453at2"/>
<dbReference type="AlphaFoldDB" id="F2BD15"/>
<feature type="transmembrane region" description="Helical" evidence="6">
    <location>
        <begin position="76"/>
        <end position="96"/>
    </location>
</feature>
<accession>F2BD15</accession>
<dbReference type="Proteomes" id="UP000004105">
    <property type="component" value="Unassembled WGS sequence"/>
</dbReference>
<dbReference type="Gene3D" id="1.20.1250.20">
    <property type="entry name" value="MFS general substrate transporter like domains"/>
    <property type="match status" value="1"/>
</dbReference>
<dbReference type="RefSeq" id="WP_007342579.1">
    <property type="nucleotide sequence ID" value="NZ_GL878494.1"/>
</dbReference>
<keyword evidence="4 6" id="KW-1133">Transmembrane helix</keyword>
<dbReference type="InterPro" id="IPR020846">
    <property type="entry name" value="MFS_dom"/>
</dbReference>
<dbReference type="Pfam" id="PF07690">
    <property type="entry name" value="MFS_1"/>
    <property type="match status" value="1"/>
</dbReference>
<gene>
    <name evidence="8" type="ORF">HMPREF9123_1572</name>
</gene>
<protein>
    <submittedName>
        <fullName evidence="8">Sugar efflux transporter</fullName>
    </submittedName>
</protein>
<evidence type="ECO:0000256" key="3">
    <source>
        <dbReference type="ARBA" id="ARBA00022692"/>
    </source>
</evidence>
<comment type="caution">
    <text evidence="8">The sequence shown here is derived from an EMBL/GenBank/DDBJ whole genome shotgun (WGS) entry which is preliminary data.</text>
</comment>
<feature type="transmembrane region" description="Helical" evidence="6">
    <location>
        <begin position="207"/>
        <end position="229"/>
    </location>
</feature>
<dbReference type="EMBL" id="AFAY01000031">
    <property type="protein sequence ID" value="EGF10691.1"/>
    <property type="molecule type" value="Genomic_DNA"/>
</dbReference>
<dbReference type="PROSITE" id="PS50850">
    <property type="entry name" value="MFS"/>
    <property type="match status" value="1"/>
</dbReference>
<dbReference type="PANTHER" id="PTHR43124:SF4">
    <property type="entry name" value="SUGAR EFFLUX TRANSPORTER"/>
    <property type="match status" value="1"/>
</dbReference>
<evidence type="ECO:0000256" key="4">
    <source>
        <dbReference type="ARBA" id="ARBA00022989"/>
    </source>
</evidence>
<keyword evidence="3 6" id="KW-0812">Transmembrane</keyword>
<evidence type="ECO:0000313" key="9">
    <source>
        <dbReference type="Proteomes" id="UP000004105"/>
    </source>
</evidence>
<evidence type="ECO:0000313" key="8">
    <source>
        <dbReference type="EMBL" id="EGF10691.1"/>
    </source>
</evidence>
<feature type="transmembrane region" description="Helical" evidence="6">
    <location>
        <begin position="244"/>
        <end position="263"/>
    </location>
</feature>
<evidence type="ECO:0000256" key="2">
    <source>
        <dbReference type="ARBA" id="ARBA00022475"/>
    </source>
</evidence>
<evidence type="ECO:0000256" key="1">
    <source>
        <dbReference type="ARBA" id="ARBA00004651"/>
    </source>
</evidence>
<feature type="transmembrane region" description="Helical" evidence="6">
    <location>
        <begin position="49"/>
        <end position="69"/>
    </location>
</feature>
<dbReference type="InterPro" id="IPR036259">
    <property type="entry name" value="MFS_trans_sf"/>
</dbReference>
<sequence length="389" mass="41214">MKNQESARWLSVFALTCAAFIFNTTEFIPIALLSDIGAGFAMSPADTGIMLTVYAWVVALMSLPLMLATRNTERRSLLLGIFAVFAAGHVVSYFAQSFAMLLAGRVAIALTHALFWSITAALAVRIAPKGKGNQALGLLSTGTVLAMVLGIPLGRLAGQTYGWRLSFLLIGIAAAFVAAVLAQTLPKLPSVNTGSLESLPVLAKRKSLMLLYVFTVLMITAHFCSYSYIEPFALQTARLPPQQATFLLLVYGAAGFAGSYLFGRRFARRPRLFFAACAAALAAAMFLLLPLSGSLWPLAALCFAWGVAITALSLAMLSRVLRFADDATDVAASIYSSLYNVGIGGGALLGGLAAQHFGLHNIGYTGGLLAAAALILGLYLVRRPDFADK</sequence>
<evidence type="ECO:0000259" key="7">
    <source>
        <dbReference type="PROSITE" id="PS50850"/>
    </source>
</evidence>
<feature type="transmembrane region" description="Helical" evidence="6">
    <location>
        <begin position="165"/>
        <end position="186"/>
    </location>
</feature>
<evidence type="ECO:0000256" key="5">
    <source>
        <dbReference type="ARBA" id="ARBA00023136"/>
    </source>
</evidence>
<feature type="transmembrane region" description="Helical" evidence="6">
    <location>
        <begin position="295"/>
        <end position="317"/>
    </location>
</feature>
<feature type="transmembrane region" description="Helical" evidence="6">
    <location>
        <begin position="362"/>
        <end position="381"/>
    </location>
</feature>
<keyword evidence="2" id="KW-1003">Cell membrane</keyword>
<dbReference type="GO" id="GO:0005886">
    <property type="term" value="C:plasma membrane"/>
    <property type="evidence" value="ECO:0007669"/>
    <property type="project" value="UniProtKB-SubCell"/>
</dbReference>
<proteinExistence type="predicted"/>
<feature type="transmembrane region" description="Helical" evidence="6">
    <location>
        <begin position="338"/>
        <end position="356"/>
    </location>
</feature>
<dbReference type="CDD" id="cd17324">
    <property type="entry name" value="MFS_NepI_like"/>
    <property type="match status" value="1"/>
</dbReference>
<feature type="transmembrane region" description="Helical" evidence="6">
    <location>
        <begin position="136"/>
        <end position="153"/>
    </location>
</feature>
<dbReference type="InterPro" id="IPR050189">
    <property type="entry name" value="MFS_Efflux_Transporters"/>
</dbReference>
<comment type="subcellular location">
    <subcellularLocation>
        <location evidence="1">Cell membrane</location>
        <topology evidence="1">Multi-pass membrane protein</topology>
    </subcellularLocation>
</comment>
<name>F2BD15_9NEIS</name>
<dbReference type="STRING" id="267212.GCA_001063965_00111"/>
<dbReference type="HOGENOM" id="CLU_001265_61_1_4"/>
<keyword evidence="5 6" id="KW-0472">Membrane</keyword>
<evidence type="ECO:0000256" key="6">
    <source>
        <dbReference type="SAM" id="Phobius"/>
    </source>
</evidence>
<dbReference type="SUPFAM" id="SSF103473">
    <property type="entry name" value="MFS general substrate transporter"/>
    <property type="match status" value="1"/>
</dbReference>
<feature type="transmembrane region" description="Helical" evidence="6">
    <location>
        <begin position="102"/>
        <end position="124"/>
    </location>
</feature>
<dbReference type="GO" id="GO:0022857">
    <property type="term" value="F:transmembrane transporter activity"/>
    <property type="evidence" value="ECO:0007669"/>
    <property type="project" value="InterPro"/>
</dbReference>
<organism evidence="8 9">
    <name type="scientific">Neisseria bacilliformis ATCC BAA-1200</name>
    <dbReference type="NCBI Taxonomy" id="888742"/>
    <lineage>
        <taxon>Bacteria</taxon>
        <taxon>Pseudomonadati</taxon>
        <taxon>Pseudomonadota</taxon>
        <taxon>Betaproteobacteria</taxon>
        <taxon>Neisseriales</taxon>
        <taxon>Neisseriaceae</taxon>
        <taxon>Neisseria</taxon>
    </lineage>
</organism>
<dbReference type="InterPro" id="IPR011701">
    <property type="entry name" value="MFS"/>
</dbReference>
<dbReference type="NCBIfam" id="NF002921">
    <property type="entry name" value="PRK03545.1"/>
    <property type="match status" value="1"/>
</dbReference>
<dbReference type="PANTHER" id="PTHR43124">
    <property type="entry name" value="PURINE EFFLUX PUMP PBUE"/>
    <property type="match status" value="1"/>
</dbReference>
<feature type="domain" description="Major facilitator superfamily (MFS) profile" evidence="7">
    <location>
        <begin position="11"/>
        <end position="385"/>
    </location>
</feature>
<keyword evidence="9" id="KW-1185">Reference proteome</keyword>